<dbReference type="AlphaFoldDB" id="A0A5F9CT39"/>
<dbReference type="STRING" id="9986.ENSOCUP00000036818"/>
<reference evidence="1 2" key="1">
    <citation type="journal article" date="2011" name="Nature">
        <title>A high-resolution map of human evolutionary constraint using 29 mammals.</title>
        <authorList>
            <person name="Lindblad-Toh K."/>
            <person name="Garber M."/>
            <person name="Zuk O."/>
            <person name="Lin M.F."/>
            <person name="Parker B.J."/>
            <person name="Washietl S."/>
            <person name="Kheradpour P."/>
            <person name="Ernst J."/>
            <person name="Jordan G."/>
            <person name="Mauceli E."/>
            <person name="Ward L.D."/>
            <person name="Lowe C.B."/>
            <person name="Holloway A.K."/>
            <person name="Clamp M."/>
            <person name="Gnerre S."/>
            <person name="Alfoldi J."/>
            <person name="Beal K."/>
            <person name="Chang J."/>
            <person name="Clawson H."/>
            <person name="Cuff J."/>
            <person name="Di Palma F."/>
            <person name="Fitzgerald S."/>
            <person name="Flicek P."/>
            <person name="Guttman M."/>
            <person name="Hubisz M.J."/>
            <person name="Jaffe D.B."/>
            <person name="Jungreis I."/>
            <person name="Kent W.J."/>
            <person name="Kostka D."/>
            <person name="Lara M."/>
            <person name="Martins A.L."/>
            <person name="Massingham T."/>
            <person name="Moltke I."/>
            <person name="Raney B.J."/>
            <person name="Rasmussen M.D."/>
            <person name="Robinson J."/>
            <person name="Stark A."/>
            <person name="Vilella A.J."/>
            <person name="Wen J."/>
            <person name="Xie X."/>
            <person name="Zody M.C."/>
            <person name="Baldwin J."/>
            <person name="Bloom T."/>
            <person name="Chin C.W."/>
            <person name="Heiman D."/>
            <person name="Nicol R."/>
            <person name="Nusbaum C."/>
            <person name="Young S."/>
            <person name="Wilkinson J."/>
            <person name="Worley K.C."/>
            <person name="Kovar C.L."/>
            <person name="Muzny D.M."/>
            <person name="Gibbs R.A."/>
            <person name="Cree A."/>
            <person name="Dihn H.H."/>
            <person name="Fowler G."/>
            <person name="Jhangiani S."/>
            <person name="Joshi V."/>
            <person name="Lee S."/>
            <person name="Lewis L.R."/>
            <person name="Nazareth L.V."/>
            <person name="Okwuonu G."/>
            <person name="Santibanez J."/>
            <person name="Warren W.C."/>
            <person name="Mardis E.R."/>
            <person name="Weinstock G.M."/>
            <person name="Wilson R.K."/>
            <person name="Delehaunty K."/>
            <person name="Dooling D."/>
            <person name="Fronik C."/>
            <person name="Fulton L."/>
            <person name="Fulton B."/>
            <person name="Graves T."/>
            <person name="Minx P."/>
            <person name="Sodergren E."/>
            <person name="Birney E."/>
            <person name="Margulies E.H."/>
            <person name="Herrero J."/>
            <person name="Green E.D."/>
            <person name="Haussler D."/>
            <person name="Siepel A."/>
            <person name="Goldman N."/>
            <person name="Pollard K.S."/>
            <person name="Pedersen J.S."/>
            <person name="Lander E.S."/>
            <person name="Kellis M."/>
        </authorList>
    </citation>
    <scope>NUCLEOTIDE SEQUENCE [LARGE SCALE GENOMIC DNA]</scope>
    <source>
        <strain evidence="1 2">Thorbecke inbred</strain>
    </source>
</reference>
<dbReference type="EMBL" id="AAGW02030232">
    <property type="status" value="NOT_ANNOTATED_CDS"/>
    <property type="molecule type" value="Genomic_DNA"/>
</dbReference>
<name>A0A5F9CT39_RABIT</name>
<sequence>TNCIQMLGGQNGEEEKKEQELVLNYASGSALTALLIQVLKAPGVSIFGEMLELGNVQELQELLLLICRC</sequence>
<evidence type="ECO:0000313" key="2">
    <source>
        <dbReference type="Proteomes" id="UP000001811"/>
    </source>
</evidence>
<protein>
    <submittedName>
        <fullName evidence="1">Uncharacterized protein</fullName>
    </submittedName>
</protein>
<reference evidence="1" key="2">
    <citation type="submission" date="2025-08" db="UniProtKB">
        <authorList>
            <consortium name="Ensembl"/>
        </authorList>
    </citation>
    <scope>IDENTIFICATION</scope>
    <source>
        <strain evidence="1">Thorbecke</strain>
    </source>
</reference>
<accession>A0A5F9CT39</accession>
<proteinExistence type="predicted"/>
<organism evidence="1 2">
    <name type="scientific">Oryctolagus cuniculus</name>
    <name type="common">Rabbit</name>
    <dbReference type="NCBI Taxonomy" id="9986"/>
    <lineage>
        <taxon>Eukaryota</taxon>
        <taxon>Metazoa</taxon>
        <taxon>Chordata</taxon>
        <taxon>Craniata</taxon>
        <taxon>Vertebrata</taxon>
        <taxon>Euteleostomi</taxon>
        <taxon>Mammalia</taxon>
        <taxon>Eutheria</taxon>
        <taxon>Euarchontoglires</taxon>
        <taxon>Glires</taxon>
        <taxon>Lagomorpha</taxon>
        <taxon>Leporidae</taxon>
        <taxon>Oryctolagus</taxon>
    </lineage>
</organism>
<reference evidence="1" key="3">
    <citation type="submission" date="2025-09" db="UniProtKB">
        <authorList>
            <consortium name="Ensembl"/>
        </authorList>
    </citation>
    <scope>IDENTIFICATION</scope>
    <source>
        <strain evidence="1">Thorbecke</strain>
    </source>
</reference>
<dbReference type="InParanoid" id="A0A5F9CT39"/>
<dbReference type="Proteomes" id="UP000001811">
    <property type="component" value="Chromosome 11"/>
</dbReference>
<keyword evidence="2" id="KW-1185">Reference proteome</keyword>
<dbReference type="SMR" id="A0A5F9CT39"/>
<dbReference type="Ensembl" id="ENSOCUT00000037993.1">
    <property type="protein sequence ID" value="ENSOCUP00000036818.1"/>
    <property type="gene ID" value="ENSOCUG00000031490.1"/>
</dbReference>
<evidence type="ECO:0000313" key="1">
    <source>
        <dbReference type="Ensembl" id="ENSOCUP00000036818.1"/>
    </source>
</evidence>